<proteinExistence type="predicted"/>
<dbReference type="GO" id="GO:0006508">
    <property type="term" value="P:proteolysis"/>
    <property type="evidence" value="ECO:0007669"/>
    <property type="project" value="UniProtKB-KW"/>
</dbReference>
<keyword evidence="2" id="KW-0645">Protease</keyword>
<dbReference type="GO" id="GO:0008233">
    <property type="term" value="F:peptidase activity"/>
    <property type="evidence" value="ECO:0007669"/>
    <property type="project" value="UniProtKB-KW"/>
</dbReference>
<dbReference type="SUPFAM" id="SSF81923">
    <property type="entry name" value="Double Clp-N motif"/>
    <property type="match status" value="1"/>
</dbReference>
<reference evidence="2 3" key="1">
    <citation type="submission" date="2024-03" db="EMBL/GenBank/DDBJ databases">
        <title>Actinomycetospora sp. OC33-EN07, a novel actinomycete isolated from wild orchid (Aerides multiflora).</title>
        <authorList>
            <person name="Suriyachadkun C."/>
        </authorList>
    </citation>
    <scope>NUCLEOTIDE SEQUENCE [LARGE SCALE GENOMIC DNA]</scope>
    <source>
        <strain evidence="2 3">OC33-EN07</strain>
    </source>
</reference>
<evidence type="ECO:0000256" key="1">
    <source>
        <dbReference type="SAM" id="MobiDB-lite"/>
    </source>
</evidence>
<feature type="compositionally biased region" description="Low complexity" evidence="1">
    <location>
        <begin position="1"/>
        <end position="14"/>
    </location>
</feature>
<name>A0ABU8ME04_9PSEU</name>
<organism evidence="2 3">
    <name type="scientific">Actinomycetospora flava</name>
    <dbReference type="NCBI Taxonomy" id="3129232"/>
    <lineage>
        <taxon>Bacteria</taxon>
        <taxon>Bacillati</taxon>
        <taxon>Actinomycetota</taxon>
        <taxon>Actinomycetes</taxon>
        <taxon>Pseudonocardiales</taxon>
        <taxon>Pseudonocardiaceae</taxon>
        <taxon>Actinomycetospora</taxon>
    </lineage>
</organism>
<gene>
    <name evidence="2" type="ORF">WCD58_30625</name>
</gene>
<dbReference type="InterPro" id="IPR036628">
    <property type="entry name" value="Clp_N_dom_sf"/>
</dbReference>
<dbReference type="RefSeq" id="WP_337706921.1">
    <property type="nucleotide sequence ID" value="NZ_JBBEGM010000019.1"/>
</dbReference>
<accession>A0ABU8ME04</accession>
<dbReference type="Gene3D" id="1.10.1780.10">
    <property type="entry name" value="Clp, N-terminal domain"/>
    <property type="match status" value="1"/>
</dbReference>
<evidence type="ECO:0000313" key="2">
    <source>
        <dbReference type="EMBL" id="MEJ2865548.1"/>
    </source>
</evidence>
<evidence type="ECO:0000313" key="3">
    <source>
        <dbReference type="Proteomes" id="UP001369736"/>
    </source>
</evidence>
<feature type="region of interest" description="Disordered" evidence="1">
    <location>
        <begin position="1"/>
        <end position="20"/>
    </location>
</feature>
<keyword evidence="3" id="KW-1185">Reference proteome</keyword>
<protein>
    <submittedName>
        <fullName evidence="2">Clp protease N-terminal domain-containing protein</fullName>
    </submittedName>
</protein>
<dbReference type="EMBL" id="JBBEGM010000019">
    <property type="protein sequence ID" value="MEJ2865548.1"/>
    <property type="molecule type" value="Genomic_DNA"/>
</dbReference>
<comment type="caution">
    <text evidence="2">The sequence shown here is derived from an EMBL/GenBank/DDBJ whole genome shotgun (WGS) entry which is preliminary data.</text>
</comment>
<keyword evidence="2" id="KW-0378">Hydrolase</keyword>
<sequence>MLSGAGDAAPPAGDDPGDPELVAWARGLGALQEAERLGSSRVGTEHLLLACLLDPVARRFAHDAGLDFTSVQRHLGRPVHAGIGARPGLLPGPDQMRLSDGAGRFLTALRDAADGDARVGDWVRPDRSTDPRARSLLRRRLLTLLLEDVTPGAARSLLDGLDVAPDVGSLVARLAEPDAPLAH</sequence>
<dbReference type="Proteomes" id="UP001369736">
    <property type="component" value="Unassembled WGS sequence"/>
</dbReference>